<dbReference type="EMBL" id="CM004395">
    <property type="protein sequence ID" value="OAY42308.1"/>
    <property type="molecule type" value="Genomic_DNA"/>
</dbReference>
<dbReference type="Pfam" id="PF02181">
    <property type="entry name" value="FH2"/>
    <property type="match status" value="1"/>
</dbReference>
<dbReference type="SMART" id="SM00498">
    <property type="entry name" value="FH2"/>
    <property type="match status" value="1"/>
</dbReference>
<keyword evidence="5" id="KW-0732">Signal</keyword>
<feature type="compositionally biased region" description="Low complexity" evidence="3">
    <location>
        <begin position="443"/>
        <end position="463"/>
    </location>
</feature>
<feature type="compositionally biased region" description="Polar residues" evidence="3">
    <location>
        <begin position="408"/>
        <end position="417"/>
    </location>
</feature>
<evidence type="ECO:0000256" key="4">
    <source>
        <dbReference type="SAM" id="Phobius"/>
    </source>
</evidence>
<dbReference type="PROSITE" id="PS51444">
    <property type="entry name" value="FH2"/>
    <property type="match status" value="1"/>
</dbReference>
<feature type="compositionally biased region" description="Polar residues" evidence="3">
    <location>
        <begin position="464"/>
        <end position="485"/>
    </location>
</feature>
<dbReference type="InterPro" id="IPR015425">
    <property type="entry name" value="FH2_Formin"/>
</dbReference>
<keyword evidence="8" id="KW-1185">Reference proteome</keyword>
<accession>A0A2C9VD23</accession>
<dbReference type="GO" id="GO:0045010">
    <property type="term" value="P:actin nucleation"/>
    <property type="evidence" value="ECO:0007669"/>
    <property type="project" value="InterPro"/>
</dbReference>
<organism evidence="7 8">
    <name type="scientific">Manihot esculenta</name>
    <name type="common">Cassava</name>
    <name type="synonym">Jatropha manihot</name>
    <dbReference type="NCBI Taxonomy" id="3983"/>
    <lineage>
        <taxon>Eukaryota</taxon>
        <taxon>Viridiplantae</taxon>
        <taxon>Streptophyta</taxon>
        <taxon>Embryophyta</taxon>
        <taxon>Tracheophyta</taxon>
        <taxon>Spermatophyta</taxon>
        <taxon>Magnoliopsida</taxon>
        <taxon>eudicotyledons</taxon>
        <taxon>Gunneridae</taxon>
        <taxon>Pentapetalae</taxon>
        <taxon>rosids</taxon>
        <taxon>fabids</taxon>
        <taxon>Malpighiales</taxon>
        <taxon>Euphorbiaceae</taxon>
        <taxon>Crotonoideae</taxon>
        <taxon>Manihoteae</taxon>
        <taxon>Manihot</taxon>
    </lineage>
</organism>
<name>A0A2C9VD23_MANES</name>
<dbReference type="Gene3D" id="1.20.58.2220">
    <property type="entry name" value="Formin, FH2 domain"/>
    <property type="match status" value="1"/>
</dbReference>
<keyword evidence="4" id="KW-1133">Transmembrane helix</keyword>
<feature type="chain" id="PRO_5012226182" description="Formin-like protein" evidence="5">
    <location>
        <begin position="27"/>
        <end position="979"/>
    </location>
</feature>
<dbReference type="GO" id="GO:0030036">
    <property type="term" value="P:actin cytoskeleton organization"/>
    <property type="evidence" value="ECO:0000318"/>
    <property type="project" value="GO_Central"/>
</dbReference>
<evidence type="ECO:0000313" key="7">
    <source>
        <dbReference type="EMBL" id="OAY42308.1"/>
    </source>
</evidence>
<evidence type="ECO:0000256" key="2">
    <source>
        <dbReference type="RuleBase" id="RU361260"/>
    </source>
</evidence>
<reference evidence="8" key="1">
    <citation type="journal article" date="2016" name="Nat. Biotechnol.">
        <title>Sequencing wild and cultivated cassava and related species reveals extensive interspecific hybridization and genetic diversity.</title>
        <authorList>
            <person name="Bredeson J.V."/>
            <person name="Lyons J.B."/>
            <person name="Prochnik S.E."/>
            <person name="Wu G.A."/>
            <person name="Ha C.M."/>
            <person name="Edsinger-Gonzales E."/>
            <person name="Grimwood J."/>
            <person name="Schmutz J."/>
            <person name="Rabbi I.Y."/>
            <person name="Egesi C."/>
            <person name="Nauluvula P."/>
            <person name="Lebot V."/>
            <person name="Ndunguru J."/>
            <person name="Mkamilo G."/>
            <person name="Bart R.S."/>
            <person name="Setter T.L."/>
            <person name="Gleadow R.M."/>
            <person name="Kulakow P."/>
            <person name="Ferguson M.E."/>
            <person name="Rounsley S."/>
            <person name="Rokhsar D.S."/>
        </authorList>
    </citation>
    <scope>NUCLEOTIDE SEQUENCE [LARGE SCALE GENOMIC DNA]</scope>
    <source>
        <strain evidence="8">cv. AM560-2</strain>
    </source>
</reference>
<evidence type="ECO:0000256" key="5">
    <source>
        <dbReference type="SAM" id="SignalP"/>
    </source>
</evidence>
<dbReference type="GO" id="GO:0051015">
    <property type="term" value="F:actin filament binding"/>
    <property type="evidence" value="ECO:0000318"/>
    <property type="project" value="GO_Central"/>
</dbReference>
<feature type="compositionally biased region" description="Low complexity" evidence="3">
    <location>
        <begin position="101"/>
        <end position="122"/>
    </location>
</feature>
<proteinExistence type="inferred from homology"/>
<dbReference type="GO" id="GO:0005856">
    <property type="term" value="C:cytoskeleton"/>
    <property type="evidence" value="ECO:0000318"/>
    <property type="project" value="GO_Central"/>
</dbReference>
<comment type="caution">
    <text evidence="7">The sequence shown here is derived from an EMBL/GenBank/DDBJ whole genome shotgun (WGS) entry which is preliminary data.</text>
</comment>
<sequence length="979" mass="107604">MGSYSSQIRHMMLVLTVSIFIFLSLQRTHILIADASAFDAAECFKLQSPQELEFMEESGEDGNEKQIEKVSGEDENEEYASLIVQKFRALLGLTGSKTGNPPSEFQSPASSPSTSIEAEAPAPAPATASVLPIQAHSHSPFHHSNSILPAPKILKTHREKSRFRRILAGVLVSAGAAFFVSVLGLIWVSGKFRKKKRISARIMSVYKKKVGRTRGKSKYTFTQKPASKESLNPVLDLLYLKSSERDLELDDTCLKQTTVDTFHERKESNQELMIKSEIDNANSSSTREIMSVHEDVESIKFESDGGNSSPAEKVIPIEGHSSDDESFHSFVDSRSSYFRFSSASAGSLTEISEISPSKVTKISSSSLIATSSTKLDIPQATSECISTPALNLQPKFPQSPGIRKADNLTVSSPSDSDVNFAPPPPPPSQAPSALAPTMPFHISSSSPLPNLSSPRKSDSSSGSNQTVQNELVSSAQTSPKTLQAFSSIPSSSSPCPQGNSSSAKGPPPPPCPPPVLQGNSSSTKGPPPQPCSPPSTKGNSSSTKGPPPPPSQLPQYSQGKARVPLPKLKPLHWDKVRAAPDRSMVWDKIRSSSFELDEEMIESLFGYNLQVTMKNDEEKSKTPCPNKHVLEPKRLQNLTILSKALNATPEQVCEALIRGDGLSLQQLEALTKMVPTKEEEAKLADYTGDINELGPAEKFVKLALTIPFAFLRVEAMLYRETFEDEVVHLRNSFSMLEDACKELRSSRLFLKLLEAVLKTGNRMNVGTIRGGAKAFKLDALLKLADVKGTDGKTSLLHFVVQEIIRTEGVRVSDSIMGRISQKNRSKTNEQREEDYRRMGLELVSGLSTELYNVKKTATIDLDVLASSVSNLSEGMSKLQHLIIKDLSEDEKSGSFVHSMKTFINYAERNLKELQEDEHRVLLHVREITEYFHGDVSKEEANPLRIFVIVRDFLGMLDQVCRELSRLKVPRSPNPLAPFR</sequence>
<dbReference type="OMA" id="PEDCHSS"/>
<evidence type="ECO:0000259" key="6">
    <source>
        <dbReference type="PROSITE" id="PS51444"/>
    </source>
</evidence>
<feature type="signal peptide" evidence="5">
    <location>
        <begin position="1"/>
        <end position="26"/>
    </location>
</feature>
<dbReference type="SUPFAM" id="SSF101447">
    <property type="entry name" value="Formin homology 2 domain (FH2 domain)"/>
    <property type="match status" value="1"/>
</dbReference>
<feature type="transmembrane region" description="Helical" evidence="4">
    <location>
        <begin position="166"/>
        <end position="188"/>
    </location>
</feature>
<dbReference type="STRING" id="3983.A0A2C9VD23"/>
<dbReference type="PANTHER" id="PTHR23213:SF177">
    <property type="entry name" value="FORMIN-LIKE PROTEIN 11"/>
    <property type="match status" value="1"/>
</dbReference>
<protein>
    <recommendedName>
        <fullName evidence="2">Formin-like protein</fullName>
    </recommendedName>
</protein>
<dbReference type="Proteomes" id="UP000091857">
    <property type="component" value="Chromosome 9"/>
</dbReference>
<dbReference type="PANTHER" id="PTHR23213">
    <property type="entry name" value="FORMIN-RELATED"/>
    <property type="match status" value="1"/>
</dbReference>
<feature type="compositionally biased region" description="Pro residues" evidence="3">
    <location>
        <begin position="505"/>
        <end position="515"/>
    </location>
</feature>
<keyword evidence="4" id="KW-0472">Membrane</keyword>
<evidence type="ECO:0000313" key="8">
    <source>
        <dbReference type="Proteomes" id="UP000091857"/>
    </source>
</evidence>
<dbReference type="InterPro" id="IPR027643">
    <property type="entry name" value="Formin-like_plant"/>
</dbReference>
<evidence type="ECO:0000256" key="1">
    <source>
        <dbReference type="ARBA" id="ARBA00025793"/>
    </source>
</evidence>
<feature type="region of interest" description="Disordered" evidence="3">
    <location>
        <begin position="391"/>
        <end position="568"/>
    </location>
</feature>
<feature type="region of interest" description="Disordered" evidence="3">
    <location>
        <begin position="98"/>
        <end position="122"/>
    </location>
</feature>
<keyword evidence="4" id="KW-0812">Transmembrane</keyword>
<dbReference type="InterPro" id="IPR042201">
    <property type="entry name" value="FH2_Formin_sf"/>
</dbReference>
<feature type="domain" description="FH2" evidence="6">
    <location>
        <begin position="558"/>
        <end position="979"/>
    </location>
</feature>
<comment type="similarity">
    <text evidence="1">Belongs to the formin-like family. Class-I subfamily.</text>
</comment>
<dbReference type="Gramene" id="Manes.09G169600.1.v8.1">
    <property type="protein sequence ID" value="Manes.09G169600.1.v8.1.CDS"/>
    <property type="gene ID" value="Manes.09G169600.v8.1"/>
</dbReference>
<dbReference type="OrthoDB" id="1668162at2759"/>
<feature type="compositionally biased region" description="Low complexity" evidence="3">
    <location>
        <begin position="486"/>
        <end position="502"/>
    </location>
</feature>
<gene>
    <name evidence="7" type="ORF">MANES_09G169600v8</name>
</gene>
<evidence type="ECO:0000256" key="3">
    <source>
        <dbReference type="SAM" id="MobiDB-lite"/>
    </source>
</evidence>
<dbReference type="AlphaFoldDB" id="A0A2C9VD23"/>